<evidence type="ECO:0000313" key="7">
    <source>
        <dbReference type="Proteomes" id="UP000247476"/>
    </source>
</evidence>
<organism evidence="6 7">
    <name type="scientific">Paenibacillus flagellatus</name>
    <dbReference type="NCBI Taxonomy" id="2211139"/>
    <lineage>
        <taxon>Bacteria</taxon>
        <taxon>Bacillati</taxon>
        <taxon>Bacillota</taxon>
        <taxon>Bacilli</taxon>
        <taxon>Bacillales</taxon>
        <taxon>Paenibacillaceae</taxon>
        <taxon>Paenibacillus</taxon>
    </lineage>
</organism>
<feature type="compositionally biased region" description="Basic residues" evidence="4">
    <location>
        <begin position="34"/>
        <end position="53"/>
    </location>
</feature>
<evidence type="ECO:0000259" key="5">
    <source>
        <dbReference type="Pfam" id="PF04577"/>
    </source>
</evidence>
<sequence>MRSGRRYASGWPACGCFNYPHGRERSIMPTLLRKKRMRRRRAALPGKPKRRRRSRDDVRRSTGKSARSRSARKRRFWPRRGRAGARRSRNPAFRDVGQSPAPGLELAPGFGDASPAAPPEPESVAAEDARRPVGFYAGPAEWLRAAGLESAGHYREYYGGYRYAYRDADWLGDPVPPNFRPLESVSAPAYVATVPNGRLWGRGGAVITEDGRLLSDVSVEYDGDLVLGERHSVFTRWQPFPLRRIRGTAAVLTFCGSENYFHWLFDVLPRLHLLRLHGEPIDAYVINRNGNRPFQEETLRMLGLDPARIVETDDAFHAAADRLLVPSLVMWSEYPKWATDFVRGELLRSADAEEPPSGSGVRLYISRAGAQARRVANEPEVVELLQSRGFIVTDLLSMTVREQVRLFRSAEAVVAPHGAGLANLAFCRPGAKVIELFAPDYVPKHYWLIGNHVGLDYYCCLGGGVPRAGGHHHDLVVDPVKLAGALKAAGL</sequence>
<keyword evidence="2" id="KW-0808">Transferase</keyword>
<dbReference type="AlphaFoldDB" id="A0A2V5JZE9"/>
<dbReference type="EMBL" id="QJVJ01000010">
    <property type="protein sequence ID" value="PYI52121.1"/>
    <property type="molecule type" value="Genomic_DNA"/>
</dbReference>
<dbReference type="Pfam" id="PF04577">
    <property type="entry name" value="Glyco_transf_61"/>
    <property type="match status" value="1"/>
</dbReference>
<evidence type="ECO:0000256" key="4">
    <source>
        <dbReference type="SAM" id="MobiDB-lite"/>
    </source>
</evidence>
<reference evidence="6 7" key="1">
    <citation type="submission" date="2018-05" db="EMBL/GenBank/DDBJ databases">
        <title>Paenibacillus flagellatus sp. nov., isolated from selenium mineral soil.</title>
        <authorList>
            <person name="Dai X."/>
        </authorList>
    </citation>
    <scope>NUCLEOTIDE SEQUENCE [LARGE SCALE GENOMIC DNA]</scope>
    <source>
        <strain evidence="6 7">DXL2</strain>
    </source>
</reference>
<dbReference type="Proteomes" id="UP000247476">
    <property type="component" value="Unassembled WGS sequence"/>
</dbReference>
<accession>A0A2V5JZE9</accession>
<keyword evidence="7" id="KW-1185">Reference proteome</keyword>
<dbReference type="PANTHER" id="PTHR20961">
    <property type="entry name" value="GLYCOSYLTRANSFERASE"/>
    <property type="match status" value="1"/>
</dbReference>
<name>A0A2V5JZE9_9BACL</name>
<keyword evidence="1" id="KW-0328">Glycosyltransferase</keyword>
<feature type="compositionally biased region" description="Basic residues" evidence="4">
    <location>
        <begin position="66"/>
        <end position="89"/>
    </location>
</feature>
<dbReference type="InterPro" id="IPR049625">
    <property type="entry name" value="Glyco_transf_61_cat"/>
</dbReference>
<gene>
    <name evidence="6" type="ORF">DLM86_21825</name>
</gene>
<keyword evidence="3" id="KW-0325">Glycoprotein</keyword>
<dbReference type="GO" id="GO:0016757">
    <property type="term" value="F:glycosyltransferase activity"/>
    <property type="evidence" value="ECO:0007669"/>
    <property type="project" value="UniProtKB-KW"/>
</dbReference>
<evidence type="ECO:0000256" key="3">
    <source>
        <dbReference type="ARBA" id="ARBA00023180"/>
    </source>
</evidence>
<dbReference type="InterPro" id="IPR007657">
    <property type="entry name" value="Glycosyltransferase_61"/>
</dbReference>
<comment type="caution">
    <text evidence="6">The sequence shown here is derived from an EMBL/GenBank/DDBJ whole genome shotgun (WGS) entry which is preliminary data.</text>
</comment>
<proteinExistence type="predicted"/>
<evidence type="ECO:0000313" key="6">
    <source>
        <dbReference type="EMBL" id="PYI52121.1"/>
    </source>
</evidence>
<feature type="region of interest" description="Disordered" evidence="4">
    <location>
        <begin position="34"/>
        <end position="129"/>
    </location>
</feature>
<feature type="domain" description="Glycosyltransferase 61 catalytic" evidence="5">
    <location>
        <begin position="260"/>
        <end position="434"/>
    </location>
</feature>
<evidence type="ECO:0000256" key="2">
    <source>
        <dbReference type="ARBA" id="ARBA00022679"/>
    </source>
</evidence>
<dbReference type="PANTHER" id="PTHR20961:SF150">
    <property type="entry name" value="GLYCOSYLTRANSFERASE FAMILY 61 PROTEIN"/>
    <property type="match status" value="1"/>
</dbReference>
<protein>
    <recommendedName>
        <fullName evidence="5">Glycosyltransferase 61 catalytic domain-containing protein</fullName>
    </recommendedName>
</protein>
<evidence type="ECO:0000256" key="1">
    <source>
        <dbReference type="ARBA" id="ARBA00022676"/>
    </source>
</evidence>